<evidence type="ECO:0000256" key="1">
    <source>
        <dbReference type="SAM" id="Coils"/>
    </source>
</evidence>
<dbReference type="EMBL" id="JAHUZB010000001">
    <property type="protein sequence ID" value="MBV7389691.1"/>
    <property type="molecule type" value="Genomic_DNA"/>
</dbReference>
<evidence type="ECO:0000313" key="4">
    <source>
        <dbReference type="Proteomes" id="UP000774130"/>
    </source>
</evidence>
<dbReference type="PROSITE" id="PS51384">
    <property type="entry name" value="FAD_FR"/>
    <property type="match status" value="1"/>
</dbReference>
<dbReference type="InterPro" id="IPR019480">
    <property type="entry name" value="Dihydroorotate_DH_Fe-S-bd"/>
</dbReference>
<dbReference type="InterPro" id="IPR050353">
    <property type="entry name" value="PyrK_electron_transfer"/>
</dbReference>
<protein>
    <submittedName>
        <fullName evidence="3">Sulfide/dihydroorotate dehydrogenase-like FAD/NAD-binding protein</fullName>
    </submittedName>
</protein>
<accession>A0ABS6T9W7</accession>
<keyword evidence="1" id="KW-0175">Coiled coil</keyword>
<keyword evidence="4" id="KW-1185">Reference proteome</keyword>
<feature type="coiled-coil region" evidence="1">
    <location>
        <begin position="131"/>
        <end position="158"/>
    </location>
</feature>
<evidence type="ECO:0000313" key="3">
    <source>
        <dbReference type="EMBL" id="MBV7389691.1"/>
    </source>
</evidence>
<dbReference type="PIRSF" id="PIRSF006816">
    <property type="entry name" value="Cyc3_hyd_g"/>
    <property type="match status" value="1"/>
</dbReference>
<dbReference type="Pfam" id="PF10418">
    <property type="entry name" value="DHODB_Fe-S_bind"/>
    <property type="match status" value="1"/>
</dbReference>
<sequence>MFLISRQKQLAENEFEFWVEAPRIAEKAQPGQFVILKKDEEAERIPLTIVDTDLEAGTIKVIFQVVGRSTILLAELRDGDYLSDIVGPLGKPTEIENYGTVLLVGGGVGIAVLLPIIKGLSLAGNRVISVLGAKTDELVILRDEVEELSDELIIMTDDGSLGRKGLVTEAMVDVFEREKIDYCWAIGPSMMMKFATLTAQKYEVPMFVSLNPIMIDGTGMCGCCRITVNNEIKFACVDGPEFNAYDVDWDEFVQRSRQYREEETLSLEQLGR</sequence>
<dbReference type="CDD" id="cd06219">
    <property type="entry name" value="DHOD_e_trans_like1"/>
    <property type="match status" value="1"/>
</dbReference>
<dbReference type="PANTHER" id="PTHR43513">
    <property type="entry name" value="DIHYDROOROTATE DEHYDROGENASE B (NAD(+)), ELECTRON TRANSFER SUBUNIT"/>
    <property type="match status" value="1"/>
</dbReference>
<dbReference type="PANTHER" id="PTHR43513:SF3">
    <property type="entry name" value="DIHYDROOROTATE DEHYDROGENASE B (NAD(+)), ELECTRON TRANSFER SUBUNIT-RELATED"/>
    <property type="match status" value="1"/>
</dbReference>
<dbReference type="InterPro" id="IPR012165">
    <property type="entry name" value="Cyt_c3_hydrogenase_gsu"/>
</dbReference>
<reference evidence="3 4" key="1">
    <citation type="submission" date="2021-06" db="EMBL/GenBank/DDBJ databases">
        <title>Enterococcus alishanensis sp. nov., a novel lactic acid bacterium isolated from fresh coffee beans.</title>
        <authorList>
            <person name="Chen Y.-S."/>
        </authorList>
    </citation>
    <scope>NUCLEOTIDE SEQUENCE [LARGE SCALE GENOMIC DNA]</scope>
    <source>
        <strain evidence="3 4">ALS3</strain>
    </source>
</reference>
<name>A0ABS6T9W7_9ENTE</name>
<proteinExistence type="predicted"/>
<comment type="caution">
    <text evidence="3">The sequence shown here is derived from an EMBL/GenBank/DDBJ whole genome shotgun (WGS) entry which is preliminary data.</text>
</comment>
<dbReference type="NCBIfam" id="NF004862">
    <property type="entry name" value="PRK06222.1"/>
    <property type="match status" value="1"/>
</dbReference>
<gene>
    <name evidence="3" type="ORF">KUA55_03295</name>
</gene>
<feature type="domain" description="FAD-binding FR-type" evidence="2">
    <location>
        <begin position="1"/>
        <end position="95"/>
    </location>
</feature>
<evidence type="ECO:0000259" key="2">
    <source>
        <dbReference type="PROSITE" id="PS51384"/>
    </source>
</evidence>
<dbReference type="InterPro" id="IPR017927">
    <property type="entry name" value="FAD-bd_FR_type"/>
</dbReference>
<organism evidence="3 4">
    <name type="scientific">Enterococcus alishanensis</name>
    <dbReference type="NCBI Taxonomy" id="1303817"/>
    <lineage>
        <taxon>Bacteria</taxon>
        <taxon>Bacillati</taxon>
        <taxon>Bacillota</taxon>
        <taxon>Bacilli</taxon>
        <taxon>Lactobacillales</taxon>
        <taxon>Enterococcaceae</taxon>
        <taxon>Enterococcus</taxon>
    </lineage>
</organism>
<dbReference type="RefSeq" id="WP_218324738.1">
    <property type="nucleotide sequence ID" value="NZ_JAHUZB010000001.1"/>
</dbReference>
<dbReference type="Proteomes" id="UP000774130">
    <property type="component" value="Unassembled WGS sequence"/>
</dbReference>